<dbReference type="Proteomes" id="UP000005551">
    <property type="component" value="Unassembled WGS sequence"/>
</dbReference>
<protein>
    <submittedName>
        <fullName evidence="1">Uncharacterized protein</fullName>
    </submittedName>
</protein>
<dbReference type="EMBL" id="AJYA01000008">
    <property type="protein sequence ID" value="EIM78325.1"/>
    <property type="molecule type" value="Genomic_DNA"/>
</dbReference>
<name>I5C923_9BACT</name>
<accession>I5C923</accession>
<proteinExistence type="predicted"/>
<comment type="caution">
    <text evidence="1">The sequence shown here is derived from an EMBL/GenBank/DDBJ whole genome shotgun (WGS) entry which is preliminary data.</text>
</comment>
<reference evidence="1 2" key="1">
    <citation type="submission" date="2012-05" db="EMBL/GenBank/DDBJ databases">
        <title>Genome sequence of Nitritalea halalkaliphila LW7.</title>
        <authorList>
            <person name="Jangir P.K."/>
            <person name="Singh A."/>
            <person name="Shivaji S."/>
            <person name="Sharma R."/>
        </authorList>
    </citation>
    <scope>NUCLEOTIDE SEQUENCE [LARGE SCALE GENOMIC DNA]</scope>
    <source>
        <strain evidence="1 2">LW7</strain>
    </source>
</reference>
<sequence>MKSNWIPLVLAFVALVGLSSCDKEPQDPAFRVLGNWELKDEILYAPQGFALEGQRDRYIFFQDQTFIKLSEQRYRARDEQQEEALFSPYQALGRFELLPTEDPRFIYELRLVFDTGTDIVASCQELDAEKLFLSLISSS</sequence>
<dbReference type="RefSeq" id="WP_009053656.1">
    <property type="nucleotide sequence ID" value="NZ_AJYA01000008.1"/>
</dbReference>
<dbReference type="STRING" id="1189621.A3SI_04242"/>
<keyword evidence="2" id="KW-1185">Reference proteome</keyword>
<dbReference type="OrthoDB" id="882993at2"/>
<evidence type="ECO:0000313" key="2">
    <source>
        <dbReference type="Proteomes" id="UP000005551"/>
    </source>
</evidence>
<evidence type="ECO:0000313" key="1">
    <source>
        <dbReference type="EMBL" id="EIM78325.1"/>
    </source>
</evidence>
<dbReference type="PROSITE" id="PS51257">
    <property type="entry name" value="PROKAR_LIPOPROTEIN"/>
    <property type="match status" value="1"/>
</dbReference>
<dbReference type="AlphaFoldDB" id="I5C923"/>
<gene>
    <name evidence="1" type="ORF">A3SI_04242</name>
</gene>
<organism evidence="1 2">
    <name type="scientific">Nitritalea halalkaliphila LW7</name>
    <dbReference type="NCBI Taxonomy" id="1189621"/>
    <lineage>
        <taxon>Bacteria</taxon>
        <taxon>Pseudomonadati</taxon>
        <taxon>Bacteroidota</taxon>
        <taxon>Cytophagia</taxon>
        <taxon>Cytophagales</taxon>
        <taxon>Cyclobacteriaceae</taxon>
        <taxon>Nitritalea</taxon>
    </lineage>
</organism>